<feature type="compositionally biased region" description="Basic residues" evidence="1">
    <location>
        <begin position="41"/>
        <end position="51"/>
    </location>
</feature>
<organism evidence="3 4">
    <name type="scientific">Fusarium oxysporum</name>
    <name type="common">Fusarium vascular wilt</name>
    <dbReference type="NCBI Taxonomy" id="5507"/>
    <lineage>
        <taxon>Eukaryota</taxon>
        <taxon>Fungi</taxon>
        <taxon>Dikarya</taxon>
        <taxon>Ascomycota</taxon>
        <taxon>Pezizomycotina</taxon>
        <taxon>Sordariomycetes</taxon>
        <taxon>Hypocreomycetidae</taxon>
        <taxon>Hypocreales</taxon>
        <taxon>Nectriaceae</taxon>
        <taxon>Fusarium</taxon>
        <taxon>Fusarium oxysporum species complex</taxon>
    </lineage>
</organism>
<feature type="signal peptide" evidence="2">
    <location>
        <begin position="1"/>
        <end position="17"/>
    </location>
</feature>
<keyword evidence="2" id="KW-0732">Signal</keyword>
<dbReference type="Proteomes" id="UP000285084">
    <property type="component" value="Unassembled WGS sequence"/>
</dbReference>
<evidence type="ECO:0000313" key="3">
    <source>
        <dbReference type="EMBL" id="RKK68568.1"/>
    </source>
</evidence>
<protein>
    <submittedName>
        <fullName evidence="3">Uncharacterized protein</fullName>
    </submittedName>
</protein>
<evidence type="ECO:0000313" key="4">
    <source>
        <dbReference type="Proteomes" id="UP000285084"/>
    </source>
</evidence>
<dbReference type="AlphaFoldDB" id="A0A420MKP7"/>
<evidence type="ECO:0000256" key="1">
    <source>
        <dbReference type="SAM" id="MobiDB-lite"/>
    </source>
</evidence>
<proteinExistence type="predicted"/>
<evidence type="ECO:0000256" key="2">
    <source>
        <dbReference type="SAM" id="SignalP"/>
    </source>
</evidence>
<accession>A0A420MKP7</accession>
<dbReference type="EMBL" id="MRCX01000182">
    <property type="protein sequence ID" value="RKK68568.1"/>
    <property type="molecule type" value="Genomic_DNA"/>
</dbReference>
<comment type="caution">
    <text evidence="3">The sequence shown here is derived from an EMBL/GenBank/DDBJ whole genome shotgun (WGS) entry which is preliminary data.</text>
</comment>
<reference evidence="3 4" key="1">
    <citation type="journal article" date="2018" name="Sci. Rep.">
        <title>Characterisation of pathogen-specific regions and novel effector candidates in Fusarium oxysporum f. sp. cepae.</title>
        <authorList>
            <person name="Armitage A.D."/>
            <person name="Taylor A."/>
            <person name="Sobczyk M.K."/>
            <person name="Baxter L."/>
            <person name="Greenfield B.P."/>
            <person name="Bates H.J."/>
            <person name="Wilson F."/>
            <person name="Jackson A.C."/>
            <person name="Ott S."/>
            <person name="Harrison R.J."/>
            <person name="Clarkson J.P."/>
        </authorList>
    </citation>
    <scope>NUCLEOTIDE SEQUENCE [LARGE SCALE GENOMIC DNA]</scope>
    <source>
        <strain evidence="3 4">Fo_A13</strain>
    </source>
</reference>
<name>A0A420MKP7_FUSOX</name>
<feature type="chain" id="PRO_5019254078" evidence="2">
    <location>
        <begin position="18"/>
        <end position="51"/>
    </location>
</feature>
<gene>
    <name evidence="3" type="ORF">BFJ69_g13494</name>
</gene>
<sequence>MKLTLLFPTAISMATFAIDEAVNEESDARMNGTSKFPRWPKPTKKHAPKCI</sequence>
<feature type="region of interest" description="Disordered" evidence="1">
    <location>
        <begin position="27"/>
        <end position="51"/>
    </location>
</feature>